<keyword evidence="2" id="KW-0238">DNA-binding</keyword>
<organism evidence="5 6">
    <name type="scientific">Sphingosinicella rhizophila</name>
    <dbReference type="NCBI Taxonomy" id="3050082"/>
    <lineage>
        <taxon>Bacteria</taxon>
        <taxon>Pseudomonadati</taxon>
        <taxon>Pseudomonadota</taxon>
        <taxon>Alphaproteobacteria</taxon>
        <taxon>Sphingomonadales</taxon>
        <taxon>Sphingosinicellaceae</taxon>
        <taxon>Sphingosinicella</taxon>
    </lineage>
</organism>
<dbReference type="Gene3D" id="1.10.10.60">
    <property type="entry name" value="Homeodomain-like"/>
    <property type="match status" value="1"/>
</dbReference>
<dbReference type="PROSITE" id="PS01124">
    <property type="entry name" value="HTH_ARAC_FAMILY_2"/>
    <property type="match status" value="1"/>
</dbReference>
<comment type="caution">
    <text evidence="5">The sequence shown here is derived from an EMBL/GenBank/DDBJ whole genome shotgun (WGS) entry which is preliminary data.</text>
</comment>
<dbReference type="InterPro" id="IPR018060">
    <property type="entry name" value="HTH_AraC"/>
</dbReference>
<dbReference type="PROSITE" id="PS00041">
    <property type="entry name" value="HTH_ARAC_FAMILY_1"/>
    <property type="match status" value="1"/>
</dbReference>
<dbReference type="InterPro" id="IPR018062">
    <property type="entry name" value="HTH_AraC-typ_CS"/>
</dbReference>
<dbReference type="EMBL" id="JAVUPU010000010">
    <property type="protein sequence ID" value="MDT9600595.1"/>
    <property type="molecule type" value="Genomic_DNA"/>
</dbReference>
<evidence type="ECO:0000256" key="3">
    <source>
        <dbReference type="ARBA" id="ARBA00023163"/>
    </source>
</evidence>
<sequence length="349" mass="38410">MARRFPPPFVDAVRIFKRDAIQDYAIDSADGAGDLLNGLMPQSDHVPYCWRSGILGSGRYEFCGLADGFFITFGELEVDRPQSVYLSLPDTLRVYVSSNGDGEYVSSQGDLLSLQAPNAAIMIDPAGAPTTEVGFVGRVRYACVYIHREALKTLYAGNDHELPAELQTFLQGDLQRTIARALPLSGEVLGCLDDVHACALEGHRRQLYLQSKAVEIICHALEALEHSDSFGSVEATRRTARGVLKAQRLIAQKFVKPPSLESLAHEVGLSRSRLCTGFRQILGQSVFDYIQDLRMQQALTMLNACEISISQIAYAVGYNRASSFSVAVQRYFGATPSELRQRGMLPPVK</sequence>
<dbReference type="Pfam" id="PF12833">
    <property type="entry name" value="HTH_18"/>
    <property type="match status" value="1"/>
</dbReference>
<dbReference type="PANTHER" id="PTHR47893:SF1">
    <property type="entry name" value="REGULATORY PROTEIN PCHR"/>
    <property type="match status" value="1"/>
</dbReference>
<dbReference type="PRINTS" id="PR00032">
    <property type="entry name" value="HTHARAC"/>
</dbReference>
<dbReference type="InterPro" id="IPR020449">
    <property type="entry name" value="Tscrpt_reg_AraC-type_HTH"/>
</dbReference>
<evidence type="ECO:0000256" key="1">
    <source>
        <dbReference type="ARBA" id="ARBA00023015"/>
    </source>
</evidence>
<evidence type="ECO:0000313" key="6">
    <source>
        <dbReference type="Proteomes" id="UP001259572"/>
    </source>
</evidence>
<gene>
    <name evidence="5" type="ORF">RQX22_16665</name>
</gene>
<keyword evidence="1" id="KW-0805">Transcription regulation</keyword>
<protein>
    <submittedName>
        <fullName evidence="5">AraC family transcriptional regulator</fullName>
    </submittedName>
</protein>
<dbReference type="PANTHER" id="PTHR47893">
    <property type="entry name" value="REGULATORY PROTEIN PCHR"/>
    <property type="match status" value="1"/>
</dbReference>
<dbReference type="SUPFAM" id="SSF46689">
    <property type="entry name" value="Homeodomain-like"/>
    <property type="match status" value="2"/>
</dbReference>
<keyword evidence="3" id="KW-0804">Transcription</keyword>
<proteinExistence type="predicted"/>
<reference evidence="5 6" key="1">
    <citation type="submission" date="2023-05" db="EMBL/GenBank/DDBJ databases">
        <authorList>
            <person name="Guo Y."/>
        </authorList>
    </citation>
    <scope>NUCLEOTIDE SEQUENCE [LARGE SCALE GENOMIC DNA]</scope>
    <source>
        <strain evidence="5 6">GR2756</strain>
    </source>
</reference>
<accession>A0ABU3QCC2</accession>
<evidence type="ECO:0000313" key="5">
    <source>
        <dbReference type="EMBL" id="MDT9600595.1"/>
    </source>
</evidence>
<dbReference type="InterPro" id="IPR009057">
    <property type="entry name" value="Homeodomain-like_sf"/>
</dbReference>
<feature type="domain" description="HTH araC/xylS-type" evidence="4">
    <location>
        <begin position="244"/>
        <end position="342"/>
    </location>
</feature>
<evidence type="ECO:0000259" key="4">
    <source>
        <dbReference type="PROSITE" id="PS01124"/>
    </source>
</evidence>
<dbReference type="SMART" id="SM00342">
    <property type="entry name" value="HTH_ARAC"/>
    <property type="match status" value="1"/>
</dbReference>
<dbReference type="Proteomes" id="UP001259572">
    <property type="component" value="Unassembled WGS sequence"/>
</dbReference>
<dbReference type="RefSeq" id="WP_315727935.1">
    <property type="nucleotide sequence ID" value="NZ_JAVUPU010000010.1"/>
</dbReference>
<dbReference type="InterPro" id="IPR053142">
    <property type="entry name" value="PchR_regulatory_protein"/>
</dbReference>
<keyword evidence="6" id="KW-1185">Reference proteome</keyword>
<evidence type="ECO:0000256" key="2">
    <source>
        <dbReference type="ARBA" id="ARBA00023125"/>
    </source>
</evidence>
<name>A0ABU3QCC2_9SPHN</name>